<organism evidence="2 3">
    <name type="scientific">Idiomarina baltica OS145</name>
    <dbReference type="NCBI Taxonomy" id="314276"/>
    <lineage>
        <taxon>Bacteria</taxon>
        <taxon>Pseudomonadati</taxon>
        <taxon>Pseudomonadota</taxon>
        <taxon>Gammaproteobacteria</taxon>
        <taxon>Alteromonadales</taxon>
        <taxon>Idiomarinaceae</taxon>
        <taxon>Idiomarina</taxon>
    </lineage>
</organism>
<evidence type="ECO:0000313" key="2">
    <source>
        <dbReference type="EMBL" id="EAQ32298.1"/>
    </source>
</evidence>
<reference evidence="2 3" key="1">
    <citation type="submission" date="2006-01" db="EMBL/GenBank/DDBJ databases">
        <authorList>
            <person name="Brettar I."/>
            <person name="Hofle M."/>
            <person name="Ferriera S."/>
            <person name="Johnson J."/>
            <person name="Kravitz S."/>
            <person name="Halpern A."/>
            <person name="Remington K."/>
            <person name="Beeson K."/>
            <person name="Tran B."/>
            <person name="Rogers Y.-H."/>
            <person name="Friedman R."/>
            <person name="Venter J.C."/>
        </authorList>
    </citation>
    <scope>NUCLEOTIDE SEQUENCE [LARGE SCALE GENOMIC DNA]</scope>
    <source>
        <strain evidence="2 3">OS145</strain>
    </source>
</reference>
<proteinExistence type="predicted"/>
<dbReference type="Proteomes" id="UP000016543">
    <property type="component" value="Unassembled WGS sequence"/>
</dbReference>
<gene>
    <name evidence="2" type="ORF">OS145_07616</name>
</gene>
<feature type="transmembrane region" description="Helical" evidence="1">
    <location>
        <begin position="12"/>
        <end position="31"/>
    </location>
</feature>
<accession>A0ABM9WMZ9</accession>
<evidence type="ECO:0000313" key="3">
    <source>
        <dbReference type="Proteomes" id="UP000016543"/>
    </source>
</evidence>
<keyword evidence="1" id="KW-1133">Transmembrane helix</keyword>
<name>A0ABM9WMZ9_9GAMM</name>
<evidence type="ECO:0000256" key="1">
    <source>
        <dbReference type="SAM" id="Phobius"/>
    </source>
</evidence>
<sequence length="261" mass="29538">MNFLSLIKQITLNPAAIGVLFIVIGTAWLFLPFDGFALFSLSVGLGFLAASTYQSWLAPIPELWRNKRAKKQKQKQKINQQKALINELGKADIDKLFEFIPSGRLNYFGFADTHDFARDMYQNGLLVNVAKMEKFWIVKINPDLFDDIWARYTFVCSELANQAIRSVGDNTEVNATLQMLNKGSDEPFGVNDEEWRVGMKVLKELASASLITIVHNGDEVILKPDPYIEYFENNGISVFDKVPGLDAMKEFSLKQKEKITG</sequence>
<dbReference type="RefSeq" id="WP_006954217.1">
    <property type="nucleotide sequence ID" value="NZ_CH672403.1"/>
</dbReference>
<keyword evidence="1" id="KW-0472">Membrane</keyword>
<keyword evidence="1" id="KW-0812">Transmembrane</keyword>
<protein>
    <submittedName>
        <fullName evidence="2">Uncharacterized protein</fullName>
    </submittedName>
</protein>
<keyword evidence="3" id="KW-1185">Reference proteome</keyword>
<feature type="transmembrane region" description="Helical" evidence="1">
    <location>
        <begin position="37"/>
        <end position="58"/>
    </location>
</feature>
<comment type="caution">
    <text evidence="2">The sequence shown here is derived from an EMBL/GenBank/DDBJ whole genome shotgun (WGS) entry which is preliminary data.</text>
</comment>
<dbReference type="EMBL" id="AAMX01000006">
    <property type="protein sequence ID" value="EAQ32298.1"/>
    <property type="molecule type" value="Genomic_DNA"/>
</dbReference>